<feature type="domain" description="Fucosyltransferase C-terminal" evidence="13">
    <location>
        <begin position="161"/>
        <end position="335"/>
    </location>
</feature>
<dbReference type="GO" id="GO:0032580">
    <property type="term" value="C:Golgi cisterna membrane"/>
    <property type="evidence" value="ECO:0007669"/>
    <property type="project" value="UniProtKB-SubCell"/>
</dbReference>
<comment type="similarity">
    <text evidence="3 12">Belongs to the glycosyltransferase 10 family.</text>
</comment>
<evidence type="ECO:0000256" key="5">
    <source>
        <dbReference type="ARBA" id="ARBA00022679"/>
    </source>
</evidence>
<evidence type="ECO:0000256" key="11">
    <source>
        <dbReference type="ARBA" id="ARBA00023180"/>
    </source>
</evidence>
<dbReference type="SUPFAM" id="SSF53756">
    <property type="entry name" value="UDP-Glycosyltransferase/glycogen phosphorylase"/>
    <property type="match status" value="1"/>
</dbReference>
<organism evidence="15 16">
    <name type="scientific">Strongyloides venezuelensis</name>
    <name type="common">Threadworm</name>
    <dbReference type="NCBI Taxonomy" id="75913"/>
    <lineage>
        <taxon>Eukaryota</taxon>
        <taxon>Metazoa</taxon>
        <taxon>Ecdysozoa</taxon>
        <taxon>Nematoda</taxon>
        <taxon>Chromadorea</taxon>
        <taxon>Rhabditida</taxon>
        <taxon>Tylenchina</taxon>
        <taxon>Panagrolaimomorpha</taxon>
        <taxon>Strongyloidoidea</taxon>
        <taxon>Strongyloididae</taxon>
        <taxon>Strongyloides</taxon>
    </lineage>
</organism>
<dbReference type="Gene3D" id="3.40.50.11660">
    <property type="entry name" value="Glycosyl transferase family 10, C-terminal domain"/>
    <property type="match status" value="1"/>
</dbReference>
<evidence type="ECO:0000256" key="9">
    <source>
        <dbReference type="ARBA" id="ARBA00023034"/>
    </source>
</evidence>
<evidence type="ECO:0000256" key="8">
    <source>
        <dbReference type="ARBA" id="ARBA00022989"/>
    </source>
</evidence>
<dbReference type="Pfam" id="PF00852">
    <property type="entry name" value="Glyco_transf_10"/>
    <property type="match status" value="1"/>
</dbReference>
<dbReference type="AlphaFoldDB" id="A0A0K0FTP1"/>
<comment type="subcellular location">
    <subcellularLocation>
        <location evidence="1 12">Golgi apparatus</location>
        <location evidence="1 12">Golgi stack membrane</location>
        <topology evidence="1 12">Single-pass type II membrane protein</topology>
    </subcellularLocation>
</comment>
<keyword evidence="8" id="KW-1133">Transmembrane helix</keyword>
<accession>A0A0K0FTP1</accession>
<evidence type="ECO:0000256" key="3">
    <source>
        <dbReference type="ARBA" id="ARBA00008919"/>
    </source>
</evidence>
<evidence type="ECO:0000259" key="13">
    <source>
        <dbReference type="Pfam" id="PF00852"/>
    </source>
</evidence>
<dbReference type="UniPathway" id="UPA00378"/>
<dbReference type="InterPro" id="IPR055270">
    <property type="entry name" value="Glyco_tran_10_C"/>
</dbReference>
<protein>
    <recommendedName>
        <fullName evidence="12">Fucosyltransferase</fullName>
        <ecNumber evidence="12">2.4.1.-</ecNumber>
    </recommendedName>
</protein>
<dbReference type="InterPro" id="IPR038577">
    <property type="entry name" value="GT10-like_C_sf"/>
</dbReference>
<keyword evidence="6 12" id="KW-0812">Transmembrane</keyword>
<keyword evidence="4 12" id="KW-0328">Glycosyltransferase</keyword>
<evidence type="ECO:0000259" key="14">
    <source>
        <dbReference type="Pfam" id="PF17039"/>
    </source>
</evidence>
<evidence type="ECO:0000256" key="6">
    <source>
        <dbReference type="ARBA" id="ARBA00022692"/>
    </source>
</evidence>
<proteinExistence type="inferred from homology"/>
<dbReference type="PANTHER" id="PTHR48438:SF1">
    <property type="entry name" value="ALPHA-(1,3)-FUCOSYLTRANSFERASE C-RELATED"/>
    <property type="match status" value="1"/>
</dbReference>
<evidence type="ECO:0000256" key="1">
    <source>
        <dbReference type="ARBA" id="ARBA00004447"/>
    </source>
</evidence>
<evidence type="ECO:0000256" key="2">
    <source>
        <dbReference type="ARBA" id="ARBA00004922"/>
    </source>
</evidence>
<dbReference type="GO" id="GO:0008417">
    <property type="term" value="F:fucosyltransferase activity"/>
    <property type="evidence" value="ECO:0007669"/>
    <property type="project" value="InterPro"/>
</dbReference>
<evidence type="ECO:0000313" key="15">
    <source>
        <dbReference type="Proteomes" id="UP000035680"/>
    </source>
</evidence>
<sequence>MKGALFLVIAHFLITFLIITTKTSNLTKFVIISWNWRQWEDFGYCEEYKCLFTKDRKYLNNADAVIFNDFYNSKKKYGNSVIKRPKNTTLFVNSITESFRRLTFKKKMRKSVYPKKYFNLTFSYLPNADIQLTRLNKYWKFVNITYKEKKKIDKDLNTIFENKKKKILWLVSNCRTPSGREHAIKHLKKYIKISQFGKCTGNRIYFNYQEAEKLFNDYYFYIASENSDCKYYQTEKIFSRLTFTSIPIVNVRRFYEKNVPKDAFIAMDDFKSPKQLARYLKFLIRRKSKYLEFFNYRKLGWKSESVSTGRCHLCREIIKFIENKKRKVYYDIENWLKKSTFCLHDNYIPKLWKLKFKK</sequence>
<keyword evidence="5 12" id="KW-0808">Transferase</keyword>
<evidence type="ECO:0000256" key="10">
    <source>
        <dbReference type="ARBA" id="ARBA00023136"/>
    </source>
</evidence>
<dbReference type="WBParaSite" id="SVE_1570300.1">
    <property type="protein sequence ID" value="SVE_1570300.1"/>
    <property type="gene ID" value="SVE_1570300"/>
</dbReference>
<reference evidence="15" key="1">
    <citation type="submission" date="2014-07" db="EMBL/GenBank/DDBJ databases">
        <authorList>
            <person name="Martin A.A"/>
            <person name="De Silva N."/>
        </authorList>
    </citation>
    <scope>NUCLEOTIDE SEQUENCE</scope>
</reference>
<evidence type="ECO:0000256" key="4">
    <source>
        <dbReference type="ARBA" id="ARBA00022676"/>
    </source>
</evidence>
<reference evidence="16" key="2">
    <citation type="submission" date="2015-08" db="UniProtKB">
        <authorList>
            <consortium name="WormBaseParasite"/>
        </authorList>
    </citation>
    <scope>IDENTIFICATION</scope>
</reference>
<dbReference type="PANTHER" id="PTHR48438">
    <property type="entry name" value="ALPHA-(1,3)-FUCOSYLTRANSFERASE C-RELATED"/>
    <property type="match status" value="1"/>
</dbReference>
<comment type="pathway">
    <text evidence="2">Protein modification; protein glycosylation.</text>
</comment>
<dbReference type="Pfam" id="PF17039">
    <property type="entry name" value="Glyco_tran_10_N"/>
    <property type="match status" value="1"/>
</dbReference>
<dbReference type="InterPro" id="IPR001503">
    <property type="entry name" value="Glyco_trans_10"/>
</dbReference>
<keyword evidence="9 12" id="KW-0333">Golgi apparatus</keyword>
<feature type="domain" description="Fucosyltransferase N-terminal" evidence="14">
    <location>
        <begin position="29"/>
        <end position="132"/>
    </location>
</feature>
<keyword evidence="11" id="KW-0325">Glycoprotein</keyword>
<keyword evidence="15" id="KW-1185">Reference proteome</keyword>
<keyword evidence="7" id="KW-0735">Signal-anchor</keyword>
<dbReference type="STRING" id="75913.A0A0K0FTP1"/>
<evidence type="ECO:0000256" key="7">
    <source>
        <dbReference type="ARBA" id="ARBA00022968"/>
    </source>
</evidence>
<dbReference type="Proteomes" id="UP000035680">
    <property type="component" value="Unassembled WGS sequence"/>
</dbReference>
<evidence type="ECO:0000313" key="16">
    <source>
        <dbReference type="WBParaSite" id="SVE_1570300.1"/>
    </source>
</evidence>
<dbReference type="EC" id="2.4.1.-" evidence="12"/>
<name>A0A0K0FTP1_STRVS</name>
<dbReference type="InterPro" id="IPR031481">
    <property type="entry name" value="Glyco_tran_10_N"/>
</dbReference>
<keyword evidence="10" id="KW-0472">Membrane</keyword>
<evidence type="ECO:0000256" key="12">
    <source>
        <dbReference type="RuleBase" id="RU003832"/>
    </source>
</evidence>